<dbReference type="GO" id="GO:0009073">
    <property type="term" value="P:aromatic amino acid family biosynthetic process"/>
    <property type="evidence" value="ECO:0007669"/>
    <property type="project" value="UniProtKB-UniRule"/>
</dbReference>
<dbReference type="InterPro" id="IPR035959">
    <property type="entry name" value="RutC-like_sf"/>
</dbReference>
<dbReference type="InterPro" id="IPR008243">
    <property type="entry name" value="Chorismate_mutase_AroH"/>
</dbReference>
<evidence type="ECO:0000256" key="2">
    <source>
        <dbReference type="PIRSR" id="PIRSR005965-1"/>
    </source>
</evidence>
<dbReference type="PANTHER" id="PTHR21164">
    <property type="entry name" value="CHORISMATE MUTASE"/>
    <property type="match status" value="1"/>
</dbReference>
<evidence type="ECO:0000313" key="5">
    <source>
        <dbReference type="Proteomes" id="UP000317648"/>
    </source>
</evidence>
<dbReference type="PIRSF" id="PIRSF005965">
    <property type="entry name" value="Chor_mut_AroH"/>
    <property type="match status" value="1"/>
</dbReference>
<keyword evidence="2 3" id="KW-0057">Aromatic amino acid biosynthesis</keyword>
<keyword evidence="5" id="KW-1185">Reference proteome</keyword>
<organism evidence="4 5">
    <name type="scientific">Lignipirellula cremea</name>
    <dbReference type="NCBI Taxonomy" id="2528010"/>
    <lineage>
        <taxon>Bacteria</taxon>
        <taxon>Pseudomonadati</taxon>
        <taxon>Planctomycetota</taxon>
        <taxon>Planctomycetia</taxon>
        <taxon>Pirellulales</taxon>
        <taxon>Pirellulaceae</taxon>
        <taxon>Lignipirellula</taxon>
    </lineage>
</organism>
<evidence type="ECO:0000256" key="1">
    <source>
        <dbReference type="NCBIfam" id="TIGR01796"/>
    </source>
</evidence>
<gene>
    <name evidence="4" type="primary">aroH</name>
    <name evidence="4" type="ORF">Pla8534_31830</name>
</gene>
<reference evidence="4 5" key="1">
    <citation type="submission" date="2019-02" db="EMBL/GenBank/DDBJ databases">
        <title>Deep-cultivation of Planctomycetes and their phenomic and genomic characterization uncovers novel biology.</title>
        <authorList>
            <person name="Wiegand S."/>
            <person name="Jogler M."/>
            <person name="Boedeker C."/>
            <person name="Pinto D."/>
            <person name="Vollmers J."/>
            <person name="Rivas-Marin E."/>
            <person name="Kohn T."/>
            <person name="Peeters S.H."/>
            <person name="Heuer A."/>
            <person name="Rast P."/>
            <person name="Oberbeckmann S."/>
            <person name="Bunk B."/>
            <person name="Jeske O."/>
            <person name="Meyerdierks A."/>
            <person name="Storesund J.E."/>
            <person name="Kallscheuer N."/>
            <person name="Luecker S."/>
            <person name="Lage O.M."/>
            <person name="Pohl T."/>
            <person name="Merkel B.J."/>
            <person name="Hornburger P."/>
            <person name="Mueller R.-W."/>
            <person name="Bruemmer F."/>
            <person name="Labrenz M."/>
            <person name="Spormann A.M."/>
            <person name="Op den Camp H."/>
            <person name="Overmann J."/>
            <person name="Amann R."/>
            <person name="Jetten M.S.M."/>
            <person name="Mascher T."/>
            <person name="Medema M.H."/>
            <person name="Devos D.P."/>
            <person name="Kaster A.-K."/>
            <person name="Ovreas L."/>
            <person name="Rohde M."/>
            <person name="Galperin M.Y."/>
            <person name="Jogler C."/>
        </authorList>
    </citation>
    <scope>NUCLEOTIDE SEQUENCE [LARGE SCALE GENOMIC DNA]</scope>
    <source>
        <strain evidence="4 5">Pla85_3_4</strain>
    </source>
</reference>
<comment type="catalytic activity">
    <reaction evidence="3">
        <text>chorismate = prephenate</text>
        <dbReference type="Rhea" id="RHEA:13897"/>
        <dbReference type="ChEBI" id="CHEBI:29748"/>
        <dbReference type="ChEBI" id="CHEBI:29934"/>
        <dbReference type="EC" id="5.4.99.5"/>
    </reaction>
</comment>
<name>A0A518DU66_9BACT</name>
<dbReference type="GO" id="GO:0046417">
    <property type="term" value="P:chorismate metabolic process"/>
    <property type="evidence" value="ECO:0007669"/>
    <property type="project" value="TreeGrafter"/>
</dbReference>
<feature type="binding site" evidence="2">
    <location>
        <position position="10"/>
    </location>
    <ligand>
        <name>prephenate</name>
        <dbReference type="ChEBI" id="CHEBI:29934"/>
    </ligand>
</feature>
<proteinExistence type="predicted"/>
<feature type="binding site" evidence="2">
    <location>
        <position position="92"/>
    </location>
    <ligand>
        <name>prephenate</name>
        <dbReference type="ChEBI" id="CHEBI:29934"/>
    </ligand>
</feature>
<dbReference type="Gene3D" id="3.30.1330.40">
    <property type="entry name" value="RutC-like"/>
    <property type="match status" value="1"/>
</dbReference>
<evidence type="ECO:0000313" key="4">
    <source>
        <dbReference type="EMBL" id="QDU95368.1"/>
    </source>
</evidence>
<dbReference type="GO" id="GO:0004106">
    <property type="term" value="F:chorismate mutase activity"/>
    <property type="evidence" value="ECO:0007669"/>
    <property type="project" value="UniProtKB-UniRule"/>
</dbReference>
<keyword evidence="2 3" id="KW-0028">Amino-acid biosynthesis</keyword>
<dbReference type="SUPFAM" id="SSF55298">
    <property type="entry name" value="YjgF-like"/>
    <property type="match status" value="1"/>
</dbReference>
<dbReference type="GO" id="GO:0008652">
    <property type="term" value="P:amino acid biosynthetic process"/>
    <property type="evidence" value="ECO:0007669"/>
    <property type="project" value="UniProtKB-UniRule"/>
</dbReference>
<dbReference type="CDD" id="cd02185">
    <property type="entry name" value="AroH"/>
    <property type="match status" value="1"/>
</dbReference>
<dbReference type="PANTHER" id="PTHR21164:SF0">
    <property type="entry name" value="CHORISMATE MUTASE AROH"/>
    <property type="match status" value="1"/>
</dbReference>
<accession>A0A518DU66</accession>
<protein>
    <recommendedName>
        <fullName evidence="1 3">chorismate mutase</fullName>
        <ecNumber evidence="1 3">5.4.99.5</ecNumber>
    </recommendedName>
</protein>
<dbReference type="Pfam" id="PF07736">
    <property type="entry name" value="CM_1"/>
    <property type="match status" value="1"/>
</dbReference>
<dbReference type="NCBIfam" id="TIGR01796">
    <property type="entry name" value="CM_mono_aroH"/>
    <property type="match status" value="1"/>
</dbReference>
<dbReference type="EC" id="5.4.99.5" evidence="1 3"/>
<sequence length="145" mass="16226">MPAMQCRGVRGATTVEANTREEILHGARQMLALMIRCNQMDPADVASAVFSTTSDLNAEFPALAARQLGWLDVPLLCTHEIEVPGSLRKCVRVLVHWNTTTPQDQIQHIYIKEAMKLRPDLSVLPPVDFDELESWIAEQMVSAKE</sequence>
<dbReference type="EMBL" id="CP036433">
    <property type="protein sequence ID" value="QDU95368.1"/>
    <property type="molecule type" value="Genomic_DNA"/>
</dbReference>
<dbReference type="Proteomes" id="UP000317648">
    <property type="component" value="Chromosome"/>
</dbReference>
<dbReference type="PROSITE" id="PS51167">
    <property type="entry name" value="CHORISMATE_MUT_1"/>
    <property type="match status" value="1"/>
</dbReference>
<dbReference type="KEGG" id="lcre:Pla8534_31830"/>
<feature type="binding site" evidence="2">
    <location>
        <position position="110"/>
    </location>
    <ligand>
        <name>prephenate</name>
        <dbReference type="ChEBI" id="CHEBI:29934"/>
    </ligand>
</feature>
<evidence type="ECO:0000256" key="3">
    <source>
        <dbReference type="PROSITE-ProRule" id="PRU00514"/>
    </source>
</evidence>
<keyword evidence="3 4" id="KW-0413">Isomerase</keyword>
<dbReference type="AlphaFoldDB" id="A0A518DU66"/>